<dbReference type="InterPro" id="IPR017853">
    <property type="entry name" value="GH"/>
</dbReference>
<dbReference type="EMBL" id="JAQNWR010000007">
    <property type="protein sequence ID" value="MDC2408564.1"/>
    <property type="molecule type" value="Genomic_DNA"/>
</dbReference>
<dbReference type="SUPFAM" id="SSF51445">
    <property type="entry name" value="(Trans)glycosidases"/>
    <property type="match status" value="1"/>
</dbReference>
<dbReference type="InterPro" id="IPR014718">
    <property type="entry name" value="GH-type_carb-bd"/>
</dbReference>
<keyword evidence="3 10" id="KW-0378">Hydrolase</keyword>
<evidence type="ECO:0000313" key="9">
    <source>
        <dbReference type="EMBL" id="MDC2408564.1"/>
    </source>
</evidence>
<evidence type="ECO:0000259" key="8">
    <source>
        <dbReference type="Pfam" id="PF14509"/>
    </source>
</evidence>
<dbReference type="Gene3D" id="2.60.40.1180">
    <property type="entry name" value="Golgi alpha-mannosidase II"/>
    <property type="match status" value="1"/>
</dbReference>
<name>A0A395VUX1_BACOV</name>
<dbReference type="GeneID" id="29452852"/>
<sequence length="664" mass="75898">MKNITLISLFLFSATLGWSQKRYEVFSPDKQLKVSVKTGNVLSYALLHKGDTLIYPSSISMILGDGEVWGPNSKVRSVRNNTVNKTIASPFYKRAAVTDHFNEMTLVFKNGFNLIFRMYNEGMAYRFVSSGDKPFTVVSEEARFHFQTDRNAYIPYVRTKSEDREKQFFNSFENIYTYEAISRMNPHKLLFSPMVVETGDNRKLCIAEADLEQYPGMFLVKTKDRNALEGVYAPYPKEKKQGGYNSLQEVIQVREPYIASCQANAVFPWRIVVVSENDKELADNDMVYKLAAPSRVKDISWIRPGKVAWEWWNAWNLKGVDFKTGVNNETYMAYIDFASRHGVEYVILDEGWAVNLKADLFQVVPEVDLKKLINYAASRNVGLILWAGYYAFNRDLEKVCKHYSELGIKGFKVDFMDRDDQPMVEFYYKAAEIAAKHRLLLDFHGAYKPTGLNRTYPNVLNFEGVHGLEQLKFTSNNIDQVTYDVTIPFIRMLAGPMDYTQGAMRNANKKNFRYITEEPMSQGTRCRQLAEYVVFESPLNMLCDSPSMYEREAECTSFITSIPTVWDHTISLDGAIGKYVAIARKKGKDWYVGAMTNWDERTLTLDLSFVGEGAFAAEVYRDGANAHRVASDYVKEVIDIPADRKLKISMAPGGGCAMKIYKKP</sequence>
<dbReference type="Pfam" id="PF14508">
    <property type="entry name" value="GH97_N"/>
    <property type="match status" value="1"/>
</dbReference>
<protein>
    <submittedName>
        <fullName evidence="10">Glycoside hydrolase family 97 protein</fullName>
    </submittedName>
</protein>
<reference evidence="9" key="2">
    <citation type="submission" date="2022-10" db="EMBL/GenBank/DDBJ databases">
        <title>Human gut microbiome strain richness.</title>
        <authorList>
            <person name="Chen-Liaw A."/>
        </authorList>
    </citation>
    <scope>NUCLEOTIDE SEQUENCE</scope>
    <source>
        <strain evidence="9">F7_m1001271B151109d0_201107</strain>
    </source>
</reference>
<evidence type="ECO:0000256" key="3">
    <source>
        <dbReference type="ARBA" id="ARBA00022801"/>
    </source>
</evidence>
<gene>
    <name evidence="10" type="ORF">DWX70_25425</name>
    <name evidence="9" type="ORF">PO240_11830</name>
</gene>
<keyword evidence="5" id="KW-0326">Glycosidase</keyword>
<comment type="cofactor">
    <cofactor evidence="1">
        <name>Ca(2+)</name>
        <dbReference type="ChEBI" id="CHEBI:29108"/>
    </cofactor>
</comment>
<proteinExistence type="predicted"/>
<dbReference type="AlphaFoldDB" id="A0A395VUX1"/>
<dbReference type="InterPro" id="IPR052720">
    <property type="entry name" value="Glycosyl_hydrolase_97"/>
</dbReference>
<feature type="domain" description="Glycosyl-hydrolase 97 C-terminal oligomerisation" evidence="8">
    <location>
        <begin position="565"/>
        <end position="660"/>
    </location>
</feature>
<comment type="subunit">
    <text evidence="2">Monomer.</text>
</comment>
<accession>A0A395VUX1</accession>
<dbReference type="InterPro" id="IPR019563">
    <property type="entry name" value="GH97_catalytic"/>
</dbReference>
<dbReference type="InterPro" id="IPR029483">
    <property type="entry name" value="GH97_C"/>
</dbReference>
<dbReference type="Gene3D" id="3.20.20.70">
    <property type="entry name" value="Aldolase class I"/>
    <property type="match status" value="1"/>
</dbReference>
<evidence type="ECO:0000259" key="7">
    <source>
        <dbReference type="Pfam" id="PF14508"/>
    </source>
</evidence>
<keyword evidence="4" id="KW-0106">Calcium</keyword>
<feature type="domain" description="Glycosyl-hydrolase 97 N-terminal" evidence="7">
    <location>
        <begin position="25"/>
        <end position="293"/>
    </location>
</feature>
<dbReference type="PANTHER" id="PTHR35803:SF2">
    <property type="entry name" value="RETAINING ALPHA-GALACTOSIDASE"/>
    <property type="match status" value="1"/>
</dbReference>
<dbReference type="GO" id="GO:0030246">
    <property type="term" value="F:carbohydrate binding"/>
    <property type="evidence" value="ECO:0007669"/>
    <property type="project" value="InterPro"/>
</dbReference>
<organism evidence="10 11">
    <name type="scientific">Bacteroides ovatus</name>
    <dbReference type="NCBI Taxonomy" id="28116"/>
    <lineage>
        <taxon>Bacteria</taxon>
        <taxon>Pseudomonadati</taxon>
        <taxon>Bacteroidota</taxon>
        <taxon>Bacteroidia</taxon>
        <taxon>Bacteroidales</taxon>
        <taxon>Bacteroidaceae</taxon>
        <taxon>Bacteroides</taxon>
    </lineage>
</organism>
<dbReference type="Pfam" id="PF14509">
    <property type="entry name" value="GH97_C"/>
    <property type="match status" value="1"/>
</dbReference>
<dbReference type="KEGG" id="boa:Bovatus_03166"/>
<evidence type="ECO:0000256" key="2">
    <source>
        <dbReference type="ARBA" id="ARBA00011245"/>
    </source>
</evidence>
<dbReference type="Proteomes" id="UP001214017">
    <property type="component" value="Unassembled WGS sequence"/>
</dbReference>
<evidence type="ECO:0000256" key="5">
    <source>
        <dbReference type="ARBA" id="ARBA00023295"/>
    </source>
</evidence>
<dbReference type="Pfam" id="PF10566">
    <property type="entry name" value="Glyco_hydro_97"/>
    <property type="match status" value="1"/>
</dbReference>
<comment type="caution">
    <text evidence="10">The sequence shown here is derived from an EMBL/GenBank/DDBJ whole genome shotgun (WGS) entry which is preliminary data.</text>
</comment>
<dbReference type="InterPro" id="IPR013780">
    <property type="entry name" value="Glyco_hydro_b"/>
</dbReference>
<evidence type="ECO:0000259" key="6">
    <source>
        <dbReference type="Pfam" id="PF10566"/>
    </source>
</evidence>
<evidence type="ECO:0000313" key="10">
    <source>
        <dbReference type="EMBL" id="RGS78829.1"/>
    </source>
</evidence>
<evidence type="ECO:0000256" key="1">
    <source>
        <dbReference type="ARBA" id="ARBA00001913"/>
    </source>
</evidence>
<reference evidence="10 11" key="1">
    <citation type="submission" date="2018-08" db="EMBL/GenBank/DDBJ databases">
        <title>A genome reference for cultivated species of the human gut microbiota.</title>
        <authorList>
            <person name="Zou Y."/>
            <person name="Xue W."/>
            <person name="Luo G."/>
        </authorList>
    </citation>
    <scope>NUCLEOTIDE SEQUENCE [LARGE SCALE GENOMIC DNA]</scope>
    <source>
        <strain evidence="10 11">AF20-9LB</strain>
    </source>
</reference>
<evidence type="ECO:0000256" key="4">
    <source>
        <dbReference type="ARBA" id="ARBA00022837"/>
    </source>
</evidence>
<dbReference type="InterPro" id="IPR029486">
    <property type="entry name" value="GH97_N"/>
</dbReference>
<evidence type="ECO:0000313" key="11">
    <source>
        <dbReference type="Proteomes" id="UP000266492"/>
    </source>
</evidence>
<dbReference type="GO" id="GO:0016798">
    <property type="term" value="F:hydrolase activity, acting on glycosyl bonds"/>
    <property type="evidence" value="ECO:0007669"/>
    <property type="project" value="UniProtKB-KW"/>
</dbReference>
<feature type="domain" description="Glycosyl-hydrolase 97 catalytic" evidence="6">
    <location>
        <begin position="311"/>
        <end position="465"/>
    </location>
</feature>
<dbReference type="InterPro" id="IPR013785">
    <property type="entry name" value="Aldolase_TIM"/>
</dbReference>
<dbReference type="RefSeq" id="WP_004298582.1">
    <property type="nucleotide sequence ID" value="NZ_BAABYJ010000001.1"/>
</dbReference>
<dbReference type="EMBL" id="QRVZ01000039">
    <property type="protein sequence ID" value="RGS78829.1"/>
    <property type="molecule type" value="Genomic_DNA"/>
</dbReference>
<dbReference type="Proteomes" id="UP000266492">
    <property type="component" value="Unassembled WGS sequence"/>
</dbReference>
<dbReference type="Gene3D" id="2.70.98.10">
    <property type="match status" value="1"/>
</dbReference>
<dbReference type="PANTHER" id="PTHR35803">
    <property type="entry name" value="GLUCAN 1,4-ALPHA-GLUCOSIDASE SUSB-RELATED"/>
    <property type="match status" value="1"/>
</dbReference>